<dbReference type="Proteomes" id="UP001054945">
    <property type="component" value="Unassembled WGS sequence"/>
</dbReference>
<keyword evidence="2" id="KW-1185">Reference proteome</keyword>
<evidence type="ECO:0000313" key="1">
    <source>
        <dbReference type="EMBL" id="GIY58736.1"/>
    </source>
</evidence>
<evidence type="ECO:0000313" key="2">
    <source>
        <dbReference type="Proteomes" id="UP001054945"/>
    </source>
</evidence>
<dbReference type="EMBL" id="BPLR01013096">
    <property type="protein sequence ID" value="GIY58736.1"/>
    <property type="molecule type" value="Genomic_DNA"/>
</dbReference>
<reference evidence="1 2" key="1">
    <citation type="submission" date="2021-06" db="EMBL/GenBank/DDBJ databases">
        <title>Caerostris extrusa draft genome.</title>
        <authorList>
            <person name="Kono N."/>
            <person name="Arakawa K."/>
        </authorList>
    </citation>
    <scope>NUCLEOTIDE SEQUENCE [LARGE SCALE GENOMIC DNA]</scope>
</reference>
<accession>A0AAV4ULJ0</accession>
<name>A0AAV4ULJ0_CAEEX</name>
<dbReference type="AlphaFoldDB" id="A0AAV4ULJ0"/>
<organism evidence="1 2">
    <name type="scientific">Caerostris extrusa</name>
    <name type="common">Bark spider</name>
    <name type="synonym">Caerostris bankana</name>
    <dbReference type="NCBI Taxonomy" id="172846"/>
    <lineage>
        <taxon>Eukaryota</taxon>
        <taxon>Metazoa</taxon>
        <taxon>Ecdysozoa</taxon>
        <taxon>Arthropoda</taxon>
        <taxon>Chelicerata</taxon>
        <taxon>Arachnida</taxon>
        <taxon>Araneae</taxon>
        <taxon>Araneomorphae</taxon>
        <taxon>Entelegynae</taxon>
        <taxon>Araneoidea</taxon>
        <taxon>Araneidae</taxon>
        <taxon>Caerostris</taxon>
    </lineage>
</organism>
<proteinExistence type="predicted"/>
<protein>
    <submittedName>
        <fullName evidence="1">Uncharacterized protein</fullName>
    </submittedName>
</protein>
<gene>
    <name evidence="1" type="ORF">CEXT_150061</name>
</gene>
<sequence length="81" mass="9608">MTLFEMITNRSSAFDWLWNDSIPSIDTSKTWNEDNKERHPFQDITCCLLSVLKFRSFKIYRDHLQSISDFILCYLKPGISV</sequence>
<comment type="caution">
    <text evidence="1">The sequence shown here is derived from an EMBL/GenBank/DDBJ whole genome shotgun (WGS) entry which is preliminary data.</text>
</comment>